<evidence type="ECO:0000313" key="2">
    <source>
        <dbReference type="EMBL" id="PXX79059.1"/>
    </source>
</evidence>
<evidence type="ECO:0000313" key="3">
    <source>
        <dbReference type="Proteomes" id="UP000247612"/>
    </source>
</evidence>
<gene>
    <name evidence="2" type="ORF">DES51_106178</name>
    <name evidence="1" type="ORF">MQE39_06000</name>
</gene>
<dbReference type="STRING" id="1034346.GCA_000313565_01232"/>
<sequence>MSIQLIACINDSAKIFKGNDKVLLHTLANADRNQKQAFFRFHDFETILAGCSSFFEDQCICTEADTLYLRNEYLRKNYSLTVYEDLLITNTLDDNPFLEYLLRYERCWCVIDENQGVHWLGVLSKR</sequence>
<dbReference type="OrthoDB" id="9859484at2"/>
<dbReference type="EMBL" id="QJKH01000006">
    <property type="protein sequence ID" value="PXX79059.1"/>
    <property type="molecule type" value="Genomic_DNA"/>
</dbReference>
<organism evidence="2 3">
    <name type="scientific">Dielma fastidiosa</name>
    <dbReference type="NCBI Taxonomy" id="1034346"/>
    <lineage>
        <taxon>Bacteria</taxon>
        <taxon>Bacillati</taxon>
        <taxon>Bacillota</taxon>
        <taxon>Erysipelotrichia</taxon>
        <taxon>Erysipelotrichales</taxon>
        <taxon>Erysipelotrichaceae</taxon>
        <taxon>Dielma</taxon>
    </lineage>
</organism>
<reference evidence="1" key="2">
    <citation type="submission" date="2022-03" db="EMBL/GenBank/DDBJ databases">
        <title>First case of bacteraemia caused by Dielma fastidiosa in a patient hospitalised with diverticulitis.</title>
        <authorList>
            <person name="Forman-Ankjaer B."/>
            <person name="Hvid-Jensen F."/>
            <person name="Kobel C.M."/>
            <person name="Greve T."/>
        </authorList>
    </citation>
    <scope>NUCLEOTIDE SEQUENCE</scope>
    <source>
        <strain evidence="1">AUH_DF_2021</strain>
    </source>
</reference>
<dbReference type="GeneID" id="94439593"/>
<name>A0A2V2FY78_9FIRM</name>
<keyword evidence="3" id="KW-1185">Reference proteome</keyword>
<dbReference type="Proteomes" id="UP000247612">
    <property type="component" value="Unassembled WGS sequence"/>
</dbReference>
<dbReference type="AlphaFoldDB" id="A0A2V2FY78"/>
<dbReference type="Proteomes" id="UP001276902">
    <property type="component" value="Unassembled WGS sequence"/>
</dbReference>
<dbReference type="RefSeq" id="WP_022937547.1">
    <property type="nucleotide sequence ID" value="NZ_BAABZA010000001.1"/>
</dbReference>
<protein>
    <submittedName>
        <fullName evidence="2">Uncharacterized protein</fullName>
    </submittedName>
</protein>
<proteinExistence type="predicted"/>
<evidence type="ECO:0000313" key="1">
    <source>
        <dbReference type="EMBL" id="MDY5167676.1"/>
    </source>
</evidence>
<dbReference type="EMBL" id="JALDAW010000011">
    <property type="protein sequence ID" value="MDY5167676.1"/>
    <property type="molecule type" value="Genomic_DNA"/>
</dbReference>
<reference evidence="2 3" key="1">
    <citation type="submission" date="2018-05" db="EMBL/GenBank/DDBJ databases">
        <title>Genomic Encyclopedia of Type Strains, Phase IV (KMG-IV): sequencing the most valuable type-strain genomes for metagenomic binning, comparative biology and taxonomic classification.</title>
        <authorList>
            <person name="Goeker M."/>
        </authorList>
    </citation>
    <scope>NUCLEOTIDE SEQUENCE [LARGE SCALE GENOMIC DNA]</scope>
    <source>
        <strain evidence="2 3">JC118</strain>
    </source>
</reference>
<accession>A0A2V2FY78</accession>
<comment type="caution">
    <text evidence="2">The sequence shown here is derived from an EMBL/GenBank/DDBJ whole genome shotgun (WGS) entry which is preliminary data.</text>
</comment>